<dbReference type="EMBL" id="JACHOT010000001">
    <property type="protein sequence ID" value="MBB4649574.1"/>
    <property type="molecule type" value="Genomic_DNA"/>
</dbReference>
<dbReference type="Proteomes" id="UP000539538">
    <property type="component" value="Unassembled WGS sequence"/>
</dbReference>
<organism evidence="1 2">
    <name type="scientific">Aminobacter niigataensis</name>
    <dbReference type="NCBI Taxonomy" id="83265"/>
    <lineage>
        <taxon>Bacteria</taxon>
        <taxon>Pseudomonadati</taxon>
        <taxon>Pseudomonadota</taxon>
        <taxon>Alphaproteobacteria</taxon>
        <taxon>Hyphomicrobiales</taxon>
        <taxon>Phyllobacteriaceae</taxon>
        <taxon>Aminobacter</taxon>
    </lineage>
</organism>
<reference evidence="1 2" key="1">
    <citation type="submission" date="2020-08" db="EMBL/GenBank/DDBJ databases">
        <title>Genomic Encyclopedia of Type Strains, Phase IV (KMG-IV): sequencing the most valuable type-strain genomes for metagenomic binning, comparative biology and taxonomic classification.</title>
        <authorList>
            <person name="Goeker M."/>
        </authorList>
    </citation>
    <scope>NUCLEOTIDE SEQUENCE [LARGE SCALE GENOMIC DNA]</scope>
    <source>
        <strain evidence="1 2">DSM 7050</strain>
    </source>
</reference>
<evidence type="ECO:0000313" key="2">
    <source>
        <dbReference type="Proteomes" id="UP000539538"/>
    </source>
</evidence>
<dbReference type="GO" id="GO:0008233">
    <property type="term" value="F:peptidase activity"/>
    <property type="evidence" value="ECO:0007669"/>
    <property type="project" value="UniProtKB-KW"/>
</dbReference>
<gene>
    <name evidence="1" type="ORF">GGQ99_001296</name>
</gene>
<protein>
    <submittedName>
        <fullName evidence="1">ATP-dependent HslUV protease subunit HslV</fullName>
        <ecNumber evidence="1">3.4.25.2</ecNumber>
    </submittedName>
</protein>
<dbReference type="GO" id="GO:0006508">
    <property type="term" value="P:proteolysis"/>
    <property type="evidence" value="ECO:0007669"/>
    <property type="project" value="UniProtKB-KW"/>
</dbReference>
<keyword evidence="1" id="KW-0645">Protease</keyword>
<keyword evidence="2" id="KW-1185">Reference proteome</keyword>
<name>A0ABR6L049_9HYPH</name>
<dbReference type="RefSeq" id="WP_183261454.1">
    <property type="nucleotide sequence ID" value="NZ_BAAAVZ010000003.1"/>
</dbReference>
<proteinExistence type="predicted"/>
<keyword evidence="1" id="KW-0378">Hydrolase</keyword>
<evidence type="ECO:0000313" key="1">
    <source>
        <dbReference type="EMBL" id="MBB4649574.1"/>
    </source>
</evidence>
<dbReference type="EC" id="3.4.25.2" evidence="1"/>
<comment type="caution">
    <text evidence="1">The sequence shown here is derived from an EMBL/GenBank/DDBJ whole genome shotgun (WGS) entry which is preliminary data.</text>
</comment>
<accession>A0ABR6L049</accession>
<sequence length="147" mass="15190">MTTIAYRAGVMASDSGSWIGDASHGWAVKLAKGIDGALHGVAGNAAECCAYLGWVKGGYRGDEPRADAEPDNRSSFIVLIVPPEGALRLRTAKGDEVYEAPYFSIGAGSATAYGAMFAGATAEQAIEAAKEHASGAFGPVQSIRHKD</sequence>